<dbReference type="AlphaFoldDB" id="A0A699Z406"/>
<proteinExistence type="predicted"/>
<comment type="caution">
    <text evidence="1">The sequence shown here is derived from an EMBL/GenBank/DDBJ whole genome shotgun (WGS) entry which is preliminary data.</text>
</comment>
<accession>A0A699Z406</accession>
<dbReference type="Proteomes" id="UP000485058">
    <property type="component" value="Unassembled WGS sequence"/>
</dbReference>
<protein>
    <submittedName>
        <fullName evidence="1">Uncharacterized protein</fullName>
    </submittedName>
</protein>
<sequence length="187" mass="20561">RELIPLIDSTAASVEFMHRHLQKVKAHNETRGKHGRFLLGHEAVNDCKGGLFVLDVSGAMPYTGETFILDQLGDVWDYWAASTGEAADSVANAPTPRTPPWVNLAVVAGRRMELYNPDLFQLVPVQDGHASGLRSWWDEIKGTMPRTADGFRFPQVLQKVLSAAAGRVPLYLMVGGLLTHLKDGFPV</sequence>
<reference evidence="1 2" key="1">
    <citation type="submission" date="2020-02" db="EMBL/GenBank/DDBJ databases">
        <title>Draft genome sequence of Haematococcus lacustris strain NIES-144.</title>
        <authorList>
            <person name="Morimoto D."/>
            <person name="Nakagawa S."/>
            <person name="Yoshida T."/>
            <person name="Sawayama S."/>
        </authorList>
    </citation>
    <scope>NUCLEOTIDE SEQUENCE [LARGE SCALE GENOMIC DNA]</scope>
    <source>
        <strain evidence="1 2">NIES-144</strain>
    </source>
</reference>
<dbReference type="EMBL" id="BLLF01000976">
    <property type="protein sequence ID" value="GFH16290.1"/>
    <property type="molecule type" value="Genomic_DNA"/>
</dbReference>
<organism evidence="1 2">
    <name type="scientific">Haematococcus lacustris</name>
    <name type="common">Green alga</name>
    <name type="synonym">Haematococcus pluvialis</name>
    <dbReference type="NCBI Taxonomy" id="44745"/>
    <lineage>
        <taxon>Eukaryota</taxon>
        <taxon>Viridiplantae</taxon>
        <taxon>Chlorophyta</taxon>
        <taxon>core chlorophytes</taxon>
        <taxon>Chlorophyceae</taxon>
        <taxon>CS clade</taxon>
        <taxon>Chlamydomonadales</taxon>
        <taxon>Haematococcaceae</taxon>
        <taxon>Haematococcus</taxon>
    </lineage>
</organism>
<evidence type="ECO:0000313" key="1">
    <source>
        <dbReference type="EMBL" id="GFH16290.1"/>
    </source>
</evidence>
<keyword evidence="2" id="KW-1185">Reference proteome</keyword>
<evidence type="ECO:0000313" key="2">
    <source>
        <dbReference type="Proteomes" id="UP000485058"/>
    </source>
</evidence>
<feature type="non-terminal residue" evidence="1">
    <location>
        <position position="187"/>
    </location>
</feature>
<name>A0A699Z406_HAELA</name>
<feature type="non-terminal residue" evidence="1">
    <location>
        <position position="1"/>
    </location>
</feature>
<gene>
    <name evidence="1" type="ORF">HaLaN_12680</name>
</gene>